<protein>
    <submittedName>
        <fullName evidence="1">Uncharacterized protein</fullName>
    </submittedName>
</protein>
<reference evidence="1" key="1">
    <citation type="submission" date="2019-10" db="EMBL/GenBank/DDBJ databases">
        <title>Draft genome sequece of Microseira wollei NIES-4236.</title>
        <authorList>
            <person name="Yamaguchi H."/>
            <person name="Suzuki S."/>
            <person name="Kawachi M."/>
        </authorList>
    </citation>
    <scope>NUCLEOTIDE SEQUENCE</scope>
    <source>
        <strain evidence="1">NIES-4236</strain>
    </source>
</reference>
<evidence type="ECO:0000313" key="2">
    <source>
        <dbReference type="Proteomes" id="UP001050975"/>
    </source>
</evidence>
<accession>A0AAV3X6E7</accession>
<dbReference type="AlphaFoldDB" id="A0AAV3X6E7"/>
<evidence type="ECO:0000313" key="1">
    <source>
        <dbReference type="EMBL" id="GET36146.1"/>
    </source>
</evidence>
<keyword evidence="2" id="KW-1185">Reference proteome</keyword>
<comment type="caution">
    <text evidence="1">The sequence shown here is derived from an EMBL/GenBank/DDBJ whole genome shotgun (WGS) entry which is preliminary data.</text>
</comment>
<gene>
    <name evidence="1" type="ORF">MiSe_08940</name>
</gene>
<dbReference type="RefSeq" id="WP_226575320.1">
    <property type="nucleotide sequence ID" value="NZ_BLAY01000009.1"/>
</dbReference>
<dbReference type="Proteomes" id="UP001050975">
    <property type="component" value="Unassembled WGS sequence"/>
</dbReference>
<dbReference type="EMBL" id="BLAY01000009">
    <property type="protein sequence ID" value="GET36146.1"/>
    <property type="molecule type" value="Genomic_DNA"/>
</dbReference>
<sequence length="79" mass="8735">MGNSTDMISDAIALHLPLAVVNLANSILPAREYFANSNEGSQGELLLGRRRILKSDIHEVETGFIEETRFLHISIVVMV</sequence>
<organism evidence="1 2">
    <name type="scientific">Microseira wollei NIES-4236</name>
    <dbReference type="NCBI Taxonomy" id="2530354"/>
    <lineage>
        <taxon>Bacteria</taxon>
        <taxon>Bacillati</taxon>
        <taxon>Cyanobacteriota</taxon>
        <taxon>Cyanophyceae</taxon>
        <taxon>Oscillatoriophycideae</taxon>
        <taxon>Aerosakkonematales</taxon>
        <taxon>Aerosakkonemataceae</taxon>
        <taxon>Microseira</taxon>
    </lineage>
</organism>
<name>A0AAV3X6E7_9CYAN</name>
<proteinExistence type="predicted"/>